<dbReference type="AlphaFoldDB" id="A0A0D9WZM0"/>
<organism evidence="2 3">
    <name type="scientific">Leersia perrieri</name>
    <dbReference type="NCBI Taxonomy" id="77586"/>
    <lineage>
        <taxon>Eukaryota</taxon>
        <taxon>Viridiplantae</taxon>
        <taxon>Streptophyta</taxon>
        <taxon>Embryophyta</taxon>
        <taxon>Tracheophyta</taxon>
        <taxon>Spermatophyta</taxon>
        <taxon>Magnoliopsida</taxon>
        <taxon>Liliopsida</taxon>
        <taxon>Poales</taxon>
        <taxon>Poaceae</taxon>
        <taxon>BOP clade</taxon>
        <taxon>Oryzoideae</taxon>
        <taxon>Oryzeae</taxon>
        <taxon>Oryzinae</taxon>
        <taxon>Leersia</taxon>
    </lineage>
</organism>
<dbReference type="HOGENOM" id="CLU_1780135_0_0_1"/>
<accession>A0A0D9WZM0</accession>
<dbReference type="Gramene" id="LPERR07G14140.1">
    <property type="protein sequence ID" value="LPERR07G14140.1"/>
    <property type="gene ID" value="LPERR07G14140"/>
</dbReference>
<reference evidence="2 3" key="1">
    <citation type="submission" date="2012-08" db="EMBL/GenBank/DDBJ databases">
        <title>Oryza genome evolution.</title>
        <authorList>
            <person name="Wing R.A."/>
        </authorList>
    </citation>
    <scope>NUCLEOTIDE SEQUENCE</scope>
</reference>
<evidence type="ECO:0000313" key="3">
    <source>
        <dbReference type="Proteomes" id="UP000032180"/>
    </source>
</evidence>
<evidence type="ECO:0000256" key="1">
    <source>
        <dbReference type="SAM" id="MobiDB-lite"/>
    </source>
</evidence>
<name>A0A0D9WZM0_9ORYZ</name>
<sequence length="146" mass="15306">MAPAAPDPGGRRAERAAVGGVGAGNWEAVGALHLQIWPSFFSTSRSNHSFYPVPASNGERKASNGEGGRKMEPTMTTVAAPSLGKFLDAVRPGAGASLVGIWREDGVPDSVTPGFALRQVTERTPTKYLCENGIVTELQCCPLPIT</sequence>
<feature type="compositionally biased region" description="Basic and acidic residues" evidence="1">
    <location>
        <begin position="58"/>
        <end position="72"/>
    </location>
</feature>
<proteinExistence type="predicted"/>
<keyword evidence="3" id="KW-1185">Reference proteome</keyword>
<protein>
    <submittedName>
        <fullName evidence="2">Uncharacterized protein</fullName>
    </submittedName>
</protein>
<reference evidence="2" key="3">
    <citation type="submission" date="2015-04" db="UniProtKB">
        <authorList>
            <consortium name="EnsemblPlants"/>
        </authorList>
    </citation>
    <scope>IDENTIFICATION</scope>
</reference>
<dbReference type="EnsemblPlants" id="LPERR07G14140.1">
    <property type="protein sequence ID" value="LPERR07G14140.1"/>
    <property type="gene ID" value="LPERR07G14140"/>
</dbReference>
<evidence type="ECO:0000313" key="2">
    <source>
        <dbReference type="EnsemblPlants" id="LPERR07G14140.1"/>
    </source>
</evidence>
<dbReference type="Proteomes" id="UP000032180">
    <property type="component" value="Chromosome 7"/>
</dbReference>
<reference evidence="3" key="2">
    <citation type="submission" date="2013-12" db="EMBL/GenBank/DDBJ databases">
        <authorList>
            <person name="Yu Y."/>
            <person name="Lee S."/>
            <person name="de Baynast K."/>
            <person name="Wissotski M."/>
            <person name="Liu L."/>
            <person name="Talag J."/>
            <person name="Goicoechea J."/>
            <person name="Angelova A."/>
            <person name="Jetty R."/>
            <person name="Kudrna D."/>
            <person name="Golser W."/>
            <person name="Rivera L."/>
            <person name="Zhang J."/>
            <person name="Wing R."/>
        </authorList>
    </citation>
    <scope>NUCLEOTIDE SEQUENCE</scope>
</reference>
<feature type="region of interest" description="Disordered" evidence="1">
    <location>
        <begin position="49"/>
        <end position="72"/>
    </location>
</feature>